<evidence type="ECO:0000256" key="1">
    <source>
        <dbReference type="SAM" id="SignalP"/>
    </source>
</evidence>
<proteinExistence type="predicted"/>
<organism evidence="2 3">
    <name type="scientific">Cohnella xylanilytica</name>
    <dbReference type="NCBI Taxonomy" id="557555"/>
    <lineage>
        <taxon>Bacteria</taxon>
        <taxon>Bacillati</taxon>
        <taxon>Bacillota</taxon>
        <taxon>Bacilli</taxon>
        <taxon>Bacillales</taxon>
        <taxon>Paenibacillaceae</taxon>
        <taxon>Cohnella</taxon>
    </lineage>
</organism>
<evidence type="ECO:0000313" key="3">
    <source>
        <dbReference type="Proteomes" id="UP000553776"/>
    </source>
</evidence>
<dbReference type="EMBL" id="JACJVR010000123">
    <property type="protein sequence ID" value="MBB6695322.1"/>
    <property type="molecule type" value="Genomic_DNA"/>
</dbReference>
<dbReference type="RefSeq" id="WP_185139276.1">
    <property type="nucleotide sequence ID" value="NZ_JACJVR010000123.1"/>
</dbReference>
<dbReference type="AlphaFoldDB" id="A0A841U6P9"/>
<keyword evidence="1" id="KW-0732">Signal</keyword>
<name>A0A841U6P9_9BACL</name>
<evidence type="ECO:0000313" key="2">
    <source>
        <dbReference type="EMBL" id="MBB6695322.1"/>
    </source>
</evidence>
<reference evidence="2 3" key="1">
    <citation type="submission" date="2020-08" db="EMBL/GenBank/DDBJ databases">
        <title>Cohnella phylogeny.</title>
        <authorList>
            <person name="Dunlap C."/>
        </authorList>
    </citation>
    <scope>NUCLEOTIDE SEQUENCE [LARGE SCALE GENOMIC DNA]</scope>
    <source>
        <strain evidence="2 3">DSM 25239</strain>
    </source>
</reference>
<sequence>MKRRLSALFAVLMALSLLFGISASANPAVVSYGNSYSQTLTTGGYVYILPNAKTSGTSIHIAASSANTLRLHYYWSINNTSIDLGTAVVNSTNYNGGSGYYSAGTLVTVVERIPETIAAYPSVSYTISFN</sequence>
<protein>
    <submittedName>
        <fullName evidence="2">Uncharacterized protein</fullName>
    </submittedName>
</protein>
<accession>A0A841U6P9</accession>
<feature type="signal peptide" evidence="1">
    <location>
        <begin position="1"/>
        <end position="25"/>
    </location>
</feature>
<feature type="chain" id="PRO_5032373096" evidence="1">
    <location>
        <begin position="26"/>
        <end position="130"/>
    </location>
</feature>
<dbReference type="Proteomes" id="UP000553776">
    <property type="component" value="Unassembled WGS sequence"/>
</dbReference>
<gene>
    <name evidence="2" type="ORF">H7B90_28390</name>
</gene>
<comment type="caution">
    <text evidence="2">The sequence shown here is derived from an EMBL/GenBank/DDBJ whole genome shotgun (WGS) entry which is preliminary data.</text>
</comment>
<keyword evidence="3" id="KW-1185">Reference proteome</keyword>